<evidence type="ECO:0000313" key="4">
    <source>
        <dbReference type="EMBL" id="RNB84644.1"/>
    </source>
</evidence>
<keyword evidence="2" id="KW-0012">Acyltransferase</keyword>
<reference evidence="4 5" key="1">
    <citation type="submission" date="2018-10" db="EMBL/GenBank/DDBJ databases">
        <title>Phylogenomics of Brevibacillus.</title>
        <authorList>
            <person name="Dunlap C."/>
        </authorList>
    </citation>
    <scope>NUCLEOTIDE SEQUENCE [LARGE SCALE GENOMIC DNA]</scope>
    <source>
        <strain evidence="4 5">JCM 15716</strain>
    </source>
</reference>
<evidence type="ECO:0000313" key="5">
    <source>
        <dbReference type="Proteomes" id="UP000271031"/>
    </source>
</evidence>
<dbReference type="InterPro" id="IPR016181">
    <property type="entry name" value="Acyl_CoA_acyltransferase"/>
</dbReference>
<dbReference type="EMBL" id="RHHQ01000017">
    <property type="protein sequence ID" value="RNB84644.1"/>
    <property type="molecule type" value="Genomic_DNA"/>
</dbReference>
<dbReference type="GO" id="GO:0016747">
    <property type="term" value="F:acyltransferase activity, transferring groups other than amino-acyl groups"/>
    <property type="evidence" value="ECO:0007669"/>
    <property type="project" value="InterPro"/>
</dbReference>
<evidence type="ECO:0000256" key="1">
    <source>
        <dbReference type="ARBA" id="ARBA00022679"/>
    </source>
</evidence>
<dbReference type="Gene3D" id="3.40.630.30">
    <property type="match status" value="1"/>
</dbReference>
<dbReference type="OrthoDB" id="9799092at2"/>
<dbReference type="AlphaFoldDB" id="A0A3M8D9B7"/>
<dbReference type="InterPro" id="IPR050832">
    <property type="entry name" value="Bact_Acetyltransf"/>
</dbReference>
<organism evidence="4 5">
    <name type="scientific">Brevibacillus fluminis</name>
    <dbReference type="NCBI Taxonomy" id="511487"/>
    <lineage>
        <taxon>Bacteria</taxon>
        <taxon>Bacillati</taxon>
        <taxon>Bacillota</taxon>
        <taxon>Bacilli</taxon>
        <taxon>Bacillales</taxon>
        <taxon>Paenibacillaceae</taxon>
        <taxon>Brevibacillus</taxon>
    </lineage>
</organism>
<dbReference type="CDD" id="cd04301">
    <property type="entry name" value="NAT_SF"/>
    <property type="match status" value="1"/>
</dbReference>
<dbReference type="PROSITE" id="PS51186">
    <property type="entry name" value="GNAT"/>
    <property type="match status" value="1"/>
</dbReference>
<keyword evidence="5" id="KW-1185">Reference proteome</keyword>
<dbReference type="InterPro" id="IPR000182">
    <property type="entry name" value="GNAT_dom"/>
</dbReference>
<feature type="domain" description="N-acetyltransferase" evidence="3">
    <location>
        <begin position="42"/>
        <end position="209"/>
    </location>
</feature>
<comment type="caution">
    <text evidence="4">The sequence shown here is derived from an EMBL/GenBank/DDBJ whole genome shotgun (WGS) entry which is preliminary data.</text>
</comment>
<dbReference type="Pfam" id="PF00583">
    <property type="entry name" value="Acetyltransf_1"/>
    <property type="match status" value="1"/>
</dbReference>
<accession>A0A3M8D9B7</accession>
<proteinExistence type="predicted"/>
<dbReference type="Proteomes" id="UP000271031">
    <property type="component" value="Unassembled WGS sequence"/>
</dbReference>
<name>A0A3M8D9B7_9BACL</name>
<evidence type="ECO:0000256" key="2">
    <source>
        <dbReference type="ARBA" id="ARBA00023315"/>
    </source>
</evidence>
<evidence type="ECO:0000259" key="3">
    <source>
        <dbReference type="PROSITE" id="PS51186"/>
    </source>
</evidence>
<keyword evidence="1 4" id="KW-0808">Transferase</keyword>
<gene>
    <name evidence="4" type="ORF">EDM56_21305</name>
</gene>
<dbReference type="PANTHER" id="PTHR43877">
    <property type="entry name" value="AMINOALKYLPHOSPHONATE N-ACETYLTRANSFERASE-RELATED-RELATED"/>
    <property type="match status" value="1"/>
</dbReference>
<sequence length="209" mass="23933">MRHSGFRCFFAMSGEEYSLSVSYVYKILNRKKDCQMNQPPLFTTRVLDAADAETYVALRLEALRTNPEAFLVTYEESIADDNLLAVYRNRLMPTPLSFTMGVFRGEDLVSMATFIRSDREKIRHKASLVAVYTTPDERGKGMSKMLLSAMIEKAREWEGVEQITLTVASENAPAVMLYRSLGFEWFGTEKKAMIHQGVYADEDYMKLML</sequence>
<protein>
    <submittedName>
        <fullName evidence="4">GNAT family N-acetyltransferase</fullName>
    </submittedName>
</protein>
<dbReference type="SUPFAM" id="SSF55729">
    <property type="entry name" value="Acyl-CoA N-acyltransferases (Nat)"/>
    <property type="match status" value="1"/>
</dbReference>